<dbReference type="AlphaFoldDB" id="A0AA86P2S6"/>
<keyword evidence="7" id="KW-0378">Hydrolase</keyword>
<keyword evidence="9 13" id="KW-1015">Disulfide bond</keyword>
<dbReference type="EMBL" id="CAXDID020000744">
    <property type="protein sequence ID" value="CAL6112704.1"/>
    <property type="molecule type" value="Genomic_DNA"/>
</dbReference>
<dbReference type="GO" id="GO:0016052">
    <property type="term" value="P:carbohydrate catabolic process"/>
    <property type="evidence" value="ECO:0007669"/>
    <property type="project" value="InterPro"/>
</dbReference>
<dbReference type="InterPro" id="IPR013780">
    <property type="entry name" value="Glyco_hydro_b"/>
</dbReference>
<evidence type="ECO:0000256" key="14">
    <source>
        <dbReference type="PIRSR" id="PIRSR001024-5"/>
    </source>
</evidence>
<dbReference type="Pfam" id="PF00128">
    <property type="entry name" value="Alpha-amylase"/>
    <property type="match status" value="1"/>
</dbReference>
<proteinExistence type="inferred from homology"/>
<evidence type="ECO:0000256" key="4">
    <source>
        <dbReference type="ARBA" id="ARBA00012595"/>
    </source>
</evidence>
<feature type="disulfide bond" evidence="13">
    <location>
        <begin position="34"/>
        <end position="41"/>
    </location>
</feature>
<evidence type="ECO:0000259" key="16">
    <source>
        <dbReference type="SMART" id="SM00642"/>
    </source>
</evidence>
<evidence type="ECO:0000256" key="1">
    <source>
        <dbReference type="ARBA" id="ARBA00000548"/>
    </source>
</evidence>
<dbReference type="PANTHER" id="PTHR10357:SF215">
    <property type="entry name" value="ALPHA-AMYLASE 1"/>
    <property type="match status" value="1"/>
</dbReference>
<evidence type="ECO:0000256" key="5">
    <source>
        <dbReference type="ARBA" id="ARBA00022723"/>
    </source>
</evidence>
<name>A0AA86P2S6_9EUKA</name>
<dbReference type="Pfam" id="PF09260">
    <property type="entry name" value="A_amylase_dom_C"/>
    <property type="match status" value="1"/>
</dbReference>
<feature type="domain" description="Alpha-amylase C-terminal" evidence="15">
    <location>
        <begin position="376"/>
        <end position="456"/>
    </location>
</feature>
<comment type="caution">
    <text evidence="17">The sequence shown here is derived from an EMBL/GenBank/DDBJ whole genome shotgun (WGS) entry which is preliminary data.</text>
</comment>
<evidence type="ECO:0000256" key="12">
    <source>
        <dbReference type="ARBA" id="ARBA00023295"/>
    </source>
</evidence>
<keyword evidence="19" id="KW-1185">Reference proteome</keyword>
<feature type="binding site" evidence="14">
    <location>
        <position position="198"/>
    </location>
    <ligand>
        <name>substrate</name>
    </ligand>
</feature>
<feature type="domain" description="Glycosyl hydrolase family 13 catalytic" evidence="16">
    <location>
        <begin position="22"/>
        <end position="365"/>
    </location>
</feature>
<dbReference type="GO" id="GO:0004556">
    <property type="term" value="F:alpha-amylase activity"/>
    <property type="evidence" value="ECO:0007669"/>
    <property type="project" value="UniProtKB-EC"/>
</dbReference>
<comment type="similarity">
    <text evidence="3">Belongs to the glycosyl hydrolase 13 family.</text>
</comment>
<dbReference type="EMBL" id="CATOUU010000448">
    <property type="protein sequence ID" value="CAI9930120.1"/>
    <property type="molecule type" value="Genomic_DNA"/>
</dbReference>
<dbReference type="Gene3D" id="3.20.20.80">
    <property type="entry name" value="Glycosidases"/>
    <property type="match status" value="1"/>
</dbReference>
<gene>
    <name evidence="17" type="ORF">HINF_LOCUS17765</name>
    <name evidence="18" type="ORF">HINF_LOCUS77164</name>
</gene>
<keyword evidence="10" id="KW-0325">Glycoprotein</keyword>
<evidence type="ECO:0000313" key="19">
    <source>
        <dbReference type="Proteomes" id="UP001642409"/>
    </source>
</evidence>
<feature type="binding site" evidence="14">
    <location>
        <position position="83"/>
    </location>
    <ligand>
        <name>substrate</name>
    </ligand>
</feature>
<evidence type="ECO:0000256" key="8">
    <source>
        <dbReference type="ARBA" id="ARBA00022837"/>
    </source>
</evidence>
<feature type="disulfide bond" evidence="13">
    <location>
        <begin position="147"/>
        <end position="161"/>
    </location>
</feature>
<dbReference type="InterPro" id="IPR031319">
    <property type="entry name" value="A-amylase_C"/>
</dbReference>
<evidence type="ECO:0000256" key="3">
    <source>
        <dbReference type="ARBA" id="ARBA00008061"/>
    </source>
</evidence>
<evidence type="ECO:0000256" key="6">
    <source>
        <dbReference type="ARBA" id="ARBA00022729"/>
    </source>
</evidence>
<dbReference type="SUPFAM" id="SSF51445">
    <property type="entry name" value="(Trans)glycosidases"/>
    <property type="match status" value="1"/>
</dbReference>
<dbReference type="SMART" id="SM00632">
    <property type="entry name" value="Aamy_C"/>
    <property type="match status" value="1"/>
</dbReference>
<comment type="catalytic activity">
    <reaction evidence="1">
        <text>Endohydrolysis of (1-&gt;4)-alpha-D-glucosidic linkages in polysaccharides containing three or more (1-&gt;4)-alpha-linked D-glucose units.</text>
        <dbReference type="EC" id="3.2.1.1"/>
    </reaction>
</comment>
<sequence>MLATLVLSFPDPKSFRKQRIYQVITDRFAGGDNCNYKREYCNGNLKSMAGKLDYIKNLGYTAIWISPTLQQAEGPQMQFTGFWPSDFYKTNPKQGSDKDLKDLVAEAHKCGLLVISDVNYNNVGQCKDGKVSCITTFPLDAYYHANCNITDSQNSTQLEKCRGLDGSPDLDQDHPYVLQELLDWTAWYQNEFNFDGFRIGFAKNVGHKFWKALRQVSPWFTIGSVTNASYAELKNYTNQEFYTTFNEPLYQAVFKTLSYQKKSMRLLSEAFEEAALTFGDNVKDLGIYLDNHETDRFLALIDRDIMKFQTGVALQHTWIGIPVLYYGTEQKMDGYQYFEELWVSWYGYNESSEYYLLIKRLNAMRDKVKIDKINQKELLVTDDFYSYSRGNQVLVALTNQGYYSKQQIHHNVPNSPFESNTRICDILSNECINVNEDESVDIYLTKGQARVYVRESLM</sequence>
<keyword evidence="5" id="KW-0479">Metal-binding</keyword>
<dbReference type="GO" id="GO:0005509">
    <property type="term" value="F:calcium ion binding"/>
    <property type="evidence" value="ECO:0007669"/>
    <property type="project" value="InterPro"/>
</dbReference>
<comment type="cofactor">
    <cofactor evidence="2">
        <name>Ca(2+)</name>
        <dbReference type="ChEBI" id="CHEBI:29108"/>
    </cofactor>
</comment>
<evidence type="ECO:0000313" key="18">
    <source>
        <dbReference type="EMBL" id="CAL6112704.1"/>
    </source>
</evidence>
<reference evidence="17" key="1">
    <citation type="submission" date="2023-06" db="EMBL/GenBank/DDBJ databases">
        <authorList>
            <person name="Kurt Z."/>
        </authorList>
    </citation>
    <scope>NUCLEOTIDE SEQUENCE</scope>
</reference>
<organism evidence="17">
    <name type="scientific">Hexamita inflata</name>
    <dbReference type="NCBI Taxonomy" id="28002"/>
    <lineage>
        <taxon>Eukaryota</taxon>
        <taxon>Metamonada</taxon>
        <taxon>Diplomonadida</taxon>
        <taxon>Hexamitidae</taxon>
        <taxon>Hexamitinae</taxon>
        <taxon>Hexamita</taxon>
    </lineage>
</organism>
<evidence type="ECO:0000259" key="15">
    <source>
        <dbReference type="SMART" id="SM00632"/>
    </source>
</evidence>
<dbReference type="Gene3D" id="2.60.40.1180">
    <property type="entry name" value="Golgi alpha-mannosidase II"/>
    <property type="match status" value="1"/>
</dbReference>
<reference evidence="18 19" key="2">
    <citation type="submission" date="2024-07" db="EMBL/GenBank/DDBJ databases">
        <authorList>
            <person name="Akdeniz Z."/>
        </authorList>
    </citation>
    <scope>NUCLEOTIDE SEQUENCE [LARGE SCALE GENOMIC DNA]</scope>
</reference>
<protein>
    <recommendedName>
        <fullName evidence="4">alpha-amylase</fullName>
        <ecNumber evidence="4">3.2.1.1</ecNumber>
    </recommendedName>
</protein>
<dbReference type="Proteomes" id="UP001642409">
    <property type="component" value="Unassembled WGS sequence"/>
</dbReference>
<dbReference type="PIRSF" id="PIRSF001024">
    <property type="entry name" value="Alph-amyl_fung"/>
    <property type="match status" value="1"/>
</dbReference>
<evidence type="ECO:0000256" key="13">
    <source>
        <dbReference type="PIRSR" id="PIRSR001024-4"/>
    </source>
</evidence>
<keyword evidence="6" id="KW-0732">Signal</keyword>
<keyword evidence="11" id="KW-0119">Carbohydrate metabolism</keyword>
<evidence type="ECO:0000256" key="10">
    <source>
        <dbReference type="ARBA" id="ARBA00023180"/>
    </source>
</evidence>
<evidence type="ECO:0000256" key="7">
    <source>
        <dbReference type="ARBA" id="ARBA00022801"/>
    </source>
</evidence>
<dbReference type="EC" id="3.2.1.1" evidence="4"/>
<dbReference type="PANTHER" id="PTHR10357">
    <property type="entry name" value="ALPHA-AMYLASE FAMILY MEMBER"/>
    <property type="match status" value="1"/>
</dbReference>
<keyword evidence="8" id="KW-0106">Calcium</keyword>
<evidence type="ECO:0000313" key="17">
    <source>
        <dbReference type="EMBL" id="CAI9930120.1"/>
    </source>
</evidence>
<evidence type="ECO:0000256" key="11">
    <source>
        <dbReference type="ARBA" id="ARBA00023277"/>
    </source>
</evidence>
<dbReference type="SMART" id="SM00642">
    <property type="entry name" value="Aamy"/>
    <property type="match status" value="1"/>
</dbReference>
<accession>A0AA86P2S6</accession>
<dbReference type="SUPFAM" id="SSF51011">
    <property type="entry name" value="Glycosyl hydrolase domain"/>
    <property type="match status" value="1"/>
</dbReference>
<evidence type="ECO:0000256" key="9">
    <source>
        <dbReference type="ARBA" id="ARBA00023157"/>
    </source>
</evidence>
<dbReference type="InterPro" id="IPR006047">
    <property type="entry name" value="GH13_cat_dom"/>
</dbReference>
<dbReference type="InterPro" id="IPR015340">
    <property type="entry name" value="A_amylase_C_dom"/>
</dbReference>
<dbReference type="InterPro" id="IPR017853">
    <property type="entry name" value="GH"/>
</dbReference>
<dbReference type="InterPro" id="IPR013777">
    <property type="entry name" value="A-amylase-like"/>
</dbReference>
<keyword evidence="12" id="KW-0326">Glycosidase</keyword>
<evidence type="ECO:0000256" key="2">
    <source>
        <dbReference type="ARBA" id="ARBA00001913"/>
    </source>
</evidence>